<evidence type="ECO:0000313" key="2">
    <source>
        <dbReference type="Proteomes" id="UP001142444"/>
    </source>
</evidence>
<sequence>MRKSLLFAIFCLNLTACTPKVQLETPAEGITINMNVVVDHRIDVKFDEKSRAVLQTSDNKAAKSEAVVATPAE</sequence>
<proteinExistence type="predicted"/>
<dbReference type="EMBL" id="JAPHVQ010000002">
    <property type="protein sequence ID" value="MDE8034236.1"/>
    <property type="molecule type" value="Genomic_DNA"/>
</dbReference>
<dbReference type="InterPro" id="IPR025985">
    <property type="entry name" value="YnbE"/>
</dbReference>
<dbReference type="AlphaFoldDB" id="A0A0A7MF29"/>
<keyword evidence="2" id="KW-1185">Reference proteome</keyword>
<dbReference type="GeneID" id="34290866"/>
<organism evidence="1 2">
    <name type="scientific">Actinobacillus equuli subsp. equuli</name>
    <dbReference type="NCBI Taxonomy" id="202947"/>
    <lineage>
        <taxon>Bacteria</taxon>
        <taxon>Pseudomonadati</taxon>
        <taxon>Pseudomonadota</taxon>
        <taxon>Gammaproteobacteria</taxon>
        <taxon>Pasteurellales</taxon>
        <taxon>Pasteurellaceae</taxon>
        <taxon>Actinobacillus</taxon>
    </lineage>
</organism>
<comment type="caution">
    <text evidence="1">The sequence shown here is derived from an EMBL/GenBank/DDBJ whole genome shotgun (WGS) entry which is preliminary data.</text>
</comment>
<dbReference type="RefSeq" id="WP_014991014.1">
    <property type="nucleotide sequence ID" value="NZ_CBCRTM010000007.1"/>
</dbReference>
<accession>A0A0A7MF29</accession>
<protein>
    <submittedName>
        <fullName evidence="1">YnbE family lipoprotein</fullName>
    </submittedName>
</protein>
<name>A0A0A7MF29_ACTEU</name>
<reference evidence="1" key="1">
    <citation type="submission" date="2022-11" db="EMBL/GenBank/DDBJ databases">
        <authorList>
            <person name="Kamali M."/>
            <person name="Peak L."/>
            <person name="Go Y.Y."/>
            <person name="Balasuriya U.B.R."/>
            <person name="Carossino M."/>
        </authorList>
    </citation>
    <scope>NUCLEOTIDE SEQUENCE</scope>
    <source>
        <strain evidence="1">4524</strain>
    </source>
</reference>
<gene>
    <name evidence="1" type="ORF">OQ257_03525</name>
</gene>
<reference evidence="1" key="2">
    <citation type="journal article" date="2023" name="Pathogens">
        <title>Pathological Features and Genomic Characterization of an Actinobacillus equuli subsp. equuli Bearing Unique Virulence-Associated Genes from an Adult Horse with Pleuropneumonia.</title>
        <authorList>
            <person name="Kamali M."/>
            <person name="Carossino M."/>
            <person name="Del Piero F."/>
            <person name="Peak L."/>
            <person name="Mitchell M.S."/>
            <person name="Willette J."/>
            <person name="Baker R."/>
            <person name="Li F."/>
            <person name="Kenez A."/>
            <person name="Balasuriya U.B.R."/>
            <person name="Go Y.Y."/>
        </authorList>
    </citation>
    <scope>NUCLEOTIDE SEQUENCE</scope>
    <source>
        <strain evidence="1">4524</strain>
    </source>
</reference>
<dbReference type="Pfam" id="PF13617">
    <property type="entry name" value="Lipoprotein_19"/>
    <property type="match status" value="1"/>
</dbReference>
<evidence type="ECO:0000313" key="1">
    <source>
        <dbReference type="EMBL" id="MDE8034236.1"/>
    </source>
</evidence>
<keyword evidence="1" id="KW-0449">Lipoprotein</keyword>
<dbReference type="Proteomes" id="UP001142444">
    <property type="component" value="Unassembled WGS sequence"/>
</dbReference>
<dbReference type="KEGG" id="aeu:ACEE_00870"/>